<feature type="region of interest" description="Disordered" evidence="5">
    <location>
        <begin position="576"/>
        <end position="608"/>
    </location>
</feature>
<reference evidence="7 8" key="3">
    <citation type="journal article" date="2017" name="Mol. Plant Pathol.">
        <title>A gapless genome sequence of the fungus Botrytis cinerea.</title>
        <authorList>
            <person name="Van Kan J.A."/>
            <person name="Stassen J.H."/>
            <person name="Mosbach A."/>
            <person name="Van Der Lee T.A."/>
            <person name="Faino L."/>
            <person name="Farmer A.D."/>
            <person name="Papasotiriou D.G."/>
            <person name="Zhou S."/>
            <person name="Seidl M.F."/>
            <person name="Cottam E."/>
            <person name="Edel D."/>
            <person name="Hahn M."/>
            <person name="Schwartz D.C."/>
            <person name="Dietrich R.A."/>
            <person name="Widdison S."/>
            <person name="Scalliet G."/>
        </authorList>
    </citation>
    <scope>NUCLEOTIDE SEQUENCE [LARGE SCALE GENOMIC DNA]</scope>
    <source>
        <strain evidence="7 8">B05.10</strain>
    </source>
</reference>
<feature type="transmembrane region" description="Helical" evidence="6">
    <location>
        <begin position="1118"/>
        <end position="1138"/>
    </location>
</feature>
<keyword evidence="4 6" id="KW-0472">Membrane</keyword>
<feature type="compositionally biased region" description="Basic and acidic residues" evidence="5">
    <location>
        <begin position="584"/>
        <end position="599"/>
    </location>
</feature>
<dbReference type="PANTHER" id="PTHR46494:SF1">
    <property type="entry name" value="CORA FAMILY METAL ION TRANSPORTER (EUROFUNG)"/>
    <property type="match status" value="1"/>
</dbReference>
<dbReference type="Pfam" id="PF01544">
    <property type="entry name" value="CorA"/>
    <property type="match status" value="1"/>
</dbReference>
<dbReference type="GeneID" id="5439669"/>
<evidence type="ECO:0000256" key="4">
    <source>
        <dbReference type="ARBA" id="ARBA00023136"/>
    </source>
</evidence>
<reference evidence="7 8" key="1">
    <citation type="journal article" date="2011" name="PLoS Genet.">
        <title>Genomic analysis of the necrotrophic fungal pathogens Sclerotinia sclerotiorum and Botrytis cinerea.</title>
        <authorList>
            <person name="Amselem J."/>
            <person name="Cuomo C.A."/>
            <person name="van Kan J.A."/>
            <person name="Viaud M."/>
            <person name="Benito E.P."/>
            <person name="Couloux A."/>
            <person name="Coutinho P.M."/>
            <person name="de Vries R.P."/>
            <person name="Dyer P.S."/>
            <person name="Fillinger S."/>
            <person name="Fournier E."/>
            <person name="Gout L."/>
            <person name="Hahn M."/>
            <person name="Kohn L."/>
            <person name="Lapalu N."/>
            <person name="Plummer K.M."/>
            <person name="Pradier J.M."/>
            <person name="Quevillon E."/>
            <person name="Sharon A."/>
            <person name="Simon A."/>
            <person name="ten Have A."/>
            <person name="Tudzynski B."/>
            <person name="Tudzynski P."/>
            <person name="Wincker P."/>
            <person name="Andrew M."/>
            <person name="Anthouard V."/>
            <person name="Beever R.E."/>
            <person name="Beffa R."/>
            <person name="Benoit I."/>
            <person name="Bouzid O."/>
            <person name="Brault B."/>
            <person name="Chen Z."/>
            <person name="Choquer M."/>
            <person name="Collemare J."/>
            <person name="Cotton P."/>
            <person name="Danchin E.G."/>
            <person name="Da Silva C."/>
            <person name="Gautier A."/>
            <person name="Giraud C."/>
            <person name="Giraud T."/>
            <person name="Gonzalez C."/>
            <person name="Grossetete S."/>
            <person name="Guldener U."/>
            <person name="Henrissat B."/>
            <person name="Howlett B.J."/>
            <person name="Kodira C."/>
            <person name="Kretschmer M."/>
            <person name="Lappartient A."/>
            <person name="Leroch M."/>
            <person name="Levis C."/>
            <person name="Mauceli E."/>
            <person name="Neuveglise C."/>
            <person name="Oeser B."/>
            <person name="Pearson M."/>
            <person name="Poulain J."/>
            <person name="Poussereau N."/>
            <person name="Quesneville H."/>
            <person name="Rascle C."/>
            <person name="Schumacher J."/>
            <person name="Segurens B."/>
            <person name="Sexton A."/>
            <person name="Silva E."/>
            <person name="Sirven C."/>
            <person name="Soanes D.M."/>
            <person name="Talbot N.J."/>
            <person name="Templeton M."/>
            <person name="Yandava C."/>
            <person name="Yarden O."/>
            <person name="Zeng Q."/>
            <person name="Rollins J.A."/>
            <person name="Lebrun M.H."/>
            <person name="Dickman M."/>
        </authorList>
    </citation>
    <scope>NUCLEOTIDE SEQUENCE [LARGE SCALE GENOMIC DNA]</scope>
    <source>
        <strain evidence="7 8">B05.10</strain>
    </source>
</reference>
<comment type="subcellular location">
    <subcellularLocation>
        <location evidence="1">Cell membrane</location>
        <topology evidence="1">Multi-pass membrane protein</topology>
    </subcellularLocation>
</comment>
<feature type="compositionally biased region" description="Basic residues" evidence="5">
    <location>
        <begin position="149"/>
        <end position="171"/>
    </location>
</feature>
<keyword evidence="8" id="KW-1185">Reference proteome</keyword>
<dbReference type="InterPro" id="IPR002523">
    <property type="entry name" value="MgTranspt_CorA/ZnTranspt_ZntB"/>
</dbReference>
<dbReference type="RefSeq" id="XP_024549380.1">
    <property type="nucleotide sequence ID" value="XM_024693594.1"/>
</dbReference>
<feature type="region of interest" description="Disordered" evidence="5">
    <location>
        <begin position="1"/>
        <end position="187"/>
    </location>
</feature>
<sequence length="1217" mass="139277">MARRAPDDDLSYERFRGPRRAETLPVRFDENPTQIPEIGVHHGRSREQRHVGGPSSPRRIIDDENDDYDFYSDQRSTRLPRRTVSPSPPPRHFTRSRPRSPSIASVSHRRDQASSYYSSAPPPVSSYDKADDKIYLKRAAAREQPYSTHRTRSRERYRSRSRSPNRYRYNRSRSSSHDRVPNLNSYDGRYAIPETKAAETYIESFNPESEAYSFRLSRLDKNALESEITDDLKSGFSEKEVPSLPLQKHKSSTIQRPKIDKIIQSHYNGDGIMGGIHSVNFTITPGQAGPTTKVPMPLFSWVQFEDSTMDFESFQSGIMNLDGLKESERLGISRLLDLVKRRYHKTLQVSSRAKVGHMIPKVLQESLRDETPSTSLKPRKLTWLCLPYFSLQKYTSSNVKSSSHPPRTLLQARQSMTPKERDLKQAVCHLPDTPAGSCFHIGQAWFLILDDSSIISCSGLSTAQMSKDSISKTPFRNDNASSLMHTLNVSDSGSALWSFPIGECATWIDFIKHFFEIWPLRFEFSYDGHVIAPKDWPRILKRAKNSKVCLDFRLSSKSKMPPAGVLIAPSDSIGGFGQKGSQNSEKDGASHQPDLKTPKEGVNTKASYSKSVDASTAAEIAYSDEFHLFNWMNTQIDVSVTPSLTRSSTTRDVASINETLLHDDLQEINDYLLQKTNINEKFAYKASPRHSRKQFYDILFEVESKIQADQSLQTTYGLQVELANAAEVLFRFFLSPQDSGPTTEEFWGPLYEIIVAMLPYGLIQADGSLENDNSKFGPQRFSDRPWIVDTRDVRQIIDWMTFIGKRIEVFKELLSEVPILERCEIDISEKLPRAWLHVLMALAFTKDMASSWYSHMNLCLDLMSEGMEETLQTLSKYKLSEYVVFSPFDLASLITFQLSQDLTGSCPDICVTYVDYMISLELDIDADPINREHQGRITDLKQEISVILETLEIQREVINNALHAQSRSNFQNARLNRVVPEPKYEYKLPTFFESRNTYHRNHERSVYHGDNYGGFEIMNTGPAINQSARDDTRGVQGLLFRESLALIDERIEVFRDINGRAMYLEDWNLRSIDTNKDRQENAVYAFTIVTIIFLPLSTVASILGMNTNDVRNMEVTQWLFWAIAIPMTIIIIVLVLIWSDEWYNFWAGFKNLWGKKTKRRHALLPDEYPRVEPKSGFAFAPTARASGIYPGHYPPPSRPFLRSRKSRTMFDDVSLPY</sequence>
<reference evidence="7 8" key="2">
    <citation type="journal article" date="2012" name="Eukaryot. Cell">
        <title>Genome update of Botrytis cinerea strains B05.10 and T4.</title>
        <authorList>
            <person name="Staats M."/>
            <person name="van Kan J.A."/>
        </authorList>
    </citation>
    <scope>NUCLEOTIDE SEQUENCE [LARGE SCALE GENOMIC DNA]</scope>
    <source>
        <strain evidence="7 8">B05.10</strain>
    </source>
</reference>
<organism evidence="7 8">
    <name type="scientific">Botryotinia fuckeliana (strain B05.10)</name>
    <name type="common">Noble rot fungus</name>
    <name type="synonym">Botrytis cinerea</name>
    <dbReference type="NCBI Taxonomy" id="332648"/>
    <lineage>
        <taxon>Eukaryota</taxon>
        <taxon>Fungi</taxon>
        <taxon>Dikarya</taxon>
        <taxon>Ascomycota</taxon>
        <taxon>Pezizomycotina</taxon>
        <taxon>Leotiomycetes</taxon>
        <taxon>Helotiales</taxon>
        <taxon>Sclerotiniaceae</taxon>
        <taxon>Botrytis</taxon>
    </lineage>
</organism>
<protein>
    <recommendedName>
        <fullName evidence="9">Mg2+ transporter protein</fullName>
    </recommendedName>
</protein>
<feature type="transmembrane region" description="Helical" evidence="6">
    <location>
        <begin position="1082"/>
        <end position="1106"/>
    </location>
</feature>
<dbReference type="GO" id="GO:0015095">
    <property type="term" value="F:magnesium ion transmembrane transporter activity"/>
    <property type="evidence" value="ECO:0007669"/>
    <property type="project" value="TreeGrafter"/>
</dbReference>
<dbReference type="Gene3D" id="1.20.58.340">
    <property type="entry name" value="Magnesium transport protein CorA, transmembrane region"/>
    <property type="match status" value="1"/>
</dbReference>
<evidence type="ECO:0008006" key="9">
    <source>
        <dbReference type="Google" id="ProtNLM"/>
    </source>
</evidence>
<name>A0A384JL27_BOTFB</name>
<gene>
    <name evidence="7" type="ORF">BCIN_06g05260</name>
</gene>
<dbReference type="PANTHER" id="PTHR46494">
    <property type="entry name" value="CORA FAMILY METAL ION TRANSPORTER (EUROFUNG)"/>
    <property type="match status" value="1"/>
</dbReference>
<evidence type="ECO:0000256" key="6">
    <source>
        <dbReference type="SAM" id="Phobius"/>
    </source>
</evidence>
<dbReference type="KEGG" id="bfu:BCIN_06g05260"/>
<dbReference type="EMBL" id="CP009810">
    <property type="protein sequence ID" value="ATZ51087.1"/>
    <property type="molecule type" value="Genomic_DNA"/>
</dbReference>
<dbReference type="SUPFAM" id="SSF144083">
    <property type="entry name" value="Magnesium transport protein CorA, transmembrane region"/>
    <property type="match status" value="1"/>
</dbReference>
<dbReference type="InterPro" id="IPR045863">
    <property type="entry name" value="CorA_TM1_TM2"/>
</dbReference>
<feature type="compositionally biased region" description="Basic and acidic residues" evidence="5">
    <location>
        <begin position="1"/>
        <end position="30"/>
    </location>
</feature>
<dbReference type="GO" id="GO:0000287">
    <property type="term" value="F:magnesium ion binding"/>
    <property type="evidence" value="ECO:0007669"/>
    <property type="project" value="TreeGrafter"/>
</dbReference>
<proteinExistence type="predicted"/>
<keyword evidence="2 6" id="KW-0812">Transmembrane</keyword>
<dbReference type="GO" id="GO:0005886">
    <property type="term" value="C:plasma membrane"/>
    <property type="evidence" value="ECO:0007669"/>
    <property type="project" value="UniProtKB-SubCell"/>
</dbReference>
<dbReference type="VEuPathDB" id="FungiDB:Bcin06g05260"/>
<evidence type="ECO:0000256" key="1">
    <source>
        <dbReference type="ARBA" id="ARBA00004651"/>
    </source>
</evidence>
<dbReference type="GO" id="GO:0050897">
    <property type="term" value="F:cobalt ion binding"/>
    <property type="evidence" value="ECO:0007669"/>
    <property type="project" value="TreeGrafter"/>
</dbReference>
<dbReference type="GO" id="GO:0015087">
    <property type="term" value="F:cobalt ion transmembrane transporter activity"/>
    <property type="evidence" value="ECO:0007669"/>
    <property type="project" value="TreeGrafter"/>
</dbReference>
<evidence type="ECO:0000256" key="5">
    <source>
        <dbReference type="SAM" id="MobiDB-lite"/>
    </source>
</evidence>
<dbReference type="Proteomes" id="UP000001798">
    <property type="component" value="Chromosome 6"/>
</dbReference>
<evidence type="ECO:0000313" key="7">
    <source>
        <dbReference type="EMBL" id="ATZ51087.1"/>
    </source>
</evidence>
<evidence type="ECO:0000313" key="8">
    <source>
        <dbReference type="Proteomes" id="UP000001798"/>
    </source>
</evidence>
<evidence type="ECO:0000256" key="2">
    <source>
        <dbReference type="ARBA" id="ARBA00022692"/>
    </source>
</evidence>
<keyword evidence="3 6" id="KW-1133">Transmembrane helix</keyword>
<evidence type="ECO:0000256" key="3">
    <source>
        <dbReference type="ARBA" id="ARBA00022989"/>
    </source>
</evidence>
<dbReference type="OrthoDB" id="3487340at2759"/>
<accession>A0A384JL27</accession>
<dbReference type="AlphaFoldDB" id="A0A384JL27"/>